<dbReference type="EMBL" id="CP001629">
    <property type="protein sequence ID" value="ACU88728.1"/>
    <property type="molecule type" value="Genomic_DNA"/>
</dbReference>
<evidence type="ECO:0000259" key="1">
    <source>
        <dbReference type="Pfam" id="PF08241"/>
    </source>
</evidence>
<dbReference type="InterPro" id="IPR029063">
    <property type="entry name" value="SAM-dependent_MTases_sf"/>
</dbReference>
<name>C7LX55_DESBD</name>
<feature type="domain" description="Methyltransferase type 11" evidence="1">
    <location>
        <begin position="41"/>
        <end position="138"/>
    </location>
</feature>
<dbReference type="PANTHER" id="PTHR43591">
    <property type="entry name" value="METHYLTRANSFERASE"/>
    <property type="match status" value="1"/>
</dbReference>
<dbReference type="Proteomes" id="UP000002216">
    <property type="component" value="Chromosome"/>
</dbReference>
<dbReference type="AlphaFoldDB" id="C7LX55"/>
<keyword evidence="3" id="KW-1185">Reference proteome</keyword>
<keyword evidence="2" id="KW-0489">Methyltransferase</keyword>
<evidence type="ECO:0000313" key="2">
    <source>
        <dbReference type="EMBL" id="ACU88728.1"/>
    </source>
</evidence>
<reference evidence="2 3" key="1">
    <citation type="journal article" date="2009" name="Stand. Genomic Sci.">
        <title>Complete genome sequence of Desulfomicrobium baculatum type strain (X).</title>
        <authorList>
            <person name="Copeland A."/>
            <person name="Spring S."/>
            <person name="Goker M."/>
            <person name="Schneider S."/>
            <person name="Lapidus A."/>
            <person name="Del Rio T.G."/>
            <person name="Tice H."/>
            <person name="Cheng J.F."/>
            <person name="Chen F."/>
            <person name="Nolan M."/>
            <person name="Bruce D."/>
            <person name="Goodwin L."/>
            <person name="Pitluck S."/>
            <person name="Ivanova N."/>
            <person name="Mavrommatis K."/>
            <person name="Ovchinnikova G."/>
            <person name="Pati A."/>
            <person name="Chen A."/>
            <person name="Palaniappan K."/>
            <person name="Land M."/>
            <person name="Hauser L."/>
            <person name="Chang Y.J."/>
            <person name="Jeffries C.C."/>
            <person name="Meincke L."/>
            <person name="Sims D."/>
            <person name="Brettin T."/>
            <person name="Detter J.C."/>
            <person name="Han C."/>
            <person name="Chain P."/>
            <person name="Bristow J."/>
            <person name="Eisen J.A."/>
            <person name="Markowitz V."/>
            <person name="Hugenholtz P."/>
            <person name="Kyrpides N.C."/>
            <person name="Klenk H.P."/>
            <person name="Lucas S."/>
        </authorList>
    </citation>
    <scope>NUCLEOTIDE SEQUENCE [LARGE SCALE GENOMIC DNA]</scope>
    <source>
        <strain evidence="3">DSM 4028 / VKM B-1378 / X</strain>
    </source>
</reference>
<dbReference type="PANTHER" id="PTHR43591:SF24">
    <property type="entry name" value="2-METHOXY-6-POLYPRENYL-1,4-BENZOQUINOL METHYLASE, MITOCHONDRIAL"/>
    <property type="match status" value="1"/>
</dbReference>
<dbReference type="KEGG" id="dba:Dbac_0604"/>
<dbReference type="GO" id="GO:0008757">
    <property type="term" value="F:S-adenosylmethionine-dependent methyltransferase activity"/>
    <property type="evidence" value="ECO:0007669"/>
    <property type="project" value="InterPro"/>
</dbReference>
<dbReference type="Gene3D" id="3.40.50.150">
    <property type="entry name" value="Vaccinia Virus protein VP39"/>
    <property type="match status" value="1"/>
</dbReference>
<dbReference type="InterPro" id="IPR013216">
    <property type="entry name" value="Methyltransf_11"/>
</dbReference>
<dbReference type="OrthoDB" id="5298787at2"/>
<dbReference type="RefSeq" id="WP_015772828.1">
    <property type="nucleotide sequence ID" value="NC_013173.1"/>
</dbReference>
<proteinExistence type="predicted"/>
<organism evidence="2 3">
    <name type="scientific">Desulfomicrobium baculatum (strain DSM 4028 / VKM B-1378 / X)</name>
    <name type="common">Desulfovibrio baculatus</name>
    <dbReference type="NCBI Taxonomy" id="525897"/>
    <lineage>
        <taxon>Bacteria</taxon>
        <taxon>Pseudomonadati</taxon>
        <taxon>Thermodesulfobacteriota</taxon>
        <taxon>Desulfovibrionia</taxon>
        <taxon>Desulfovibrionales</taxon>
        <taxon>Desulfomicrobiaceae</taxon>
        <taxon>Desulfomicrobium</taxon>
    </lineage>
</organism>
<dbReference type="SUPFAM" id="SSF53335">
    <property type="entry name" value="S-adenosyl-L-methionine-dependent methyltransferases"/>
    <property type="match status" value="1"/>
</dbReference>
<evidence type="ECO:0000313" key="3">
    <source>
        <dbReference type="Proteomes" id="UP000002216"/>
    </source>
</evidence>
<sequence length="194" mass="21957">MHEKKFDPKKLEKLNNPLRLQDIPPAYIWNKLNRPKADVLLEIGAGTAFFSVAFLQHAKPSKMYACDVSEVMLNWMHENIVPNFPGIIPVQSEENSIPLDDEIADVVFTINLHHELDNPTLLLAEAFRTLKPSGTVFIVDWKKQSMAEGPPTEIRCAPEQVMEQLLNAGFKNVNVFDELPKHFLLVGEKDGQSI</sequence>
<keyword evidence="2" id="KW-0808">Transferase</keyword>
<dbReference type="eggNOG" id="COG0500">
    <property type="taxonomic scope" value="Bacteria"/>
</dbReference>
<accession>C7LX55</accession>
<dbReference type="HOGENOM" id="CLU_037990_16_1_7"/>
<dbReference type="Pfam" id="PF08241">
    <property type="entry name" value="Methyltransf_11"/>
    <property type="match status" value="1"/>
</dbReference>
<dbReference type="CDD" id="cd02440">
    <property type="entry name" value="AdoMet_MTases"/>
    <property type="match status" value="1"/>
</dbReference>
<protein>
    <submittedName>
        <fullName evidence="2">Methyltransferase type 11</fullName>
    </submittedName>
</protein>
<gene>
    <name evidence="2" type="ordered locus">Dbac_0604</name>
</gene>
<dbReference type="GO" id="GO:0032259">
    <property type="term" value="P:methylation"/>
    <property type="evidence" value="ECO:0007669"/>
    <property type="project" value="UniProtKB-KW"/>
</dbReference>